<keyword evidence="2" id="KW-1185">Reference proteome</keyword>
<organism evidence="1 2">
    <name type="scientific">Mycolicibacterium anyangense</name>
    <dbReference type="NCBI Taxonomy" id="1431246"/>
    <lineage>
        <taxon>Bacteria</taxon>
        <taxon>Bacillati</taxon>
        <taxon>Actinomycetota</taxon>
        <taxon>Actinomycetes</taxon>
        <taxon>Mycobacteriales</taxon>
        <taxon>Mycobacteriaceae</taxon>
        <taxon>Mycolicibacterium</taxon>
    </lineage>
</organism>
<evidence type="ECO:0000313" key="1">
    <source>
        <dbReference type="EMBL" id="BBZ75044.1"/>
    </source>
</evidence>
<gene>
    <name evidence="1" type="ORF">MANY_03810</name>
</gene>
<dbReference type="EMBL" id="AP022620">
    <property type="protein sequence ID" value="BBZ75044.1"/>
    <property type="molecule type" value="Genomic_DNA"/>
</dbReference>
<accession>A0A6N4W4Q2</accession>
<dbReference type="KEGG" id="many:MANY_03810"/>
<reference evidence="1 2" key="1">
    <citation type="journal article" date="2019" name="Emerg. Microbes Infect.">
        <title>Comprehensive subspecies identification of 175 nontuberculous mycobacteria species based on 7547 genomic profiles.</title>
        <authorList>
            <person name="Matsumoto Y."/>
            <person name="Kinjo T."/>
            <person name="Motooka D."/>
            <person name="Nabeya D."/>
            <person name="Jung N."/>
            <person name="Uechi K."/>
            <person name="Horii T."/>
            <person name="Iida T."/>
            <person name="Fujita J."/>
            <person name="Nakamura S."/>
        </authorList>
    </citation>
    <scope>NUCLEOTIDE SEQUENCE [LARGE SCALE GENOMIC DNA]</scope>
    <source>
        <strain evidence="1 2">JCM 30275</strain>
    </source>
</reference>
<protein>
    <submittedName>
        <fullName evidence="1">Uncharacterized protein</fullName>
    </submittedName>
</protein>
<dbReference type="Proteomes" id="UP000467249">
    <property type="component" value="Chromosome"/>
</dbReference>
<dbReference type="AlphaFoldDB" id="A0A6N4W4Q2"/>
<evidence type="ECO:0000313" key="2">
    <source>
        <dbReference type="Proteomes" id="UP000467249"/>
    </source>
</evidence>
<sequence length="57" mass="5655">MPLPTSKPGLTTDAALVDRAPVTTAVRAERACGAVGVAMLDGRSSAVLFAPAAALFA</sequence>
<name>A0A6N4W4Q2_9MYCO</name>
<proteinExistence type="predicted"/>